<keyword evidence="2" id="KW-1185">Reference proteome</keyword>
<accession>A0A917P9R0</accession>
<name>A0A917P9R0_9ACTN</name>
<organism evidence="1 2">
    <name type="scientific">Streptomyces lacrimifluminis</name>
    <dbReference type="NCBI Taxonomy" id="1500077"/>
    <lineage>
        <taxon>Bacteria</taxon>
        <taxon>Bacillati</taxon>
        <taxon>Actinomycetota</taxon>
        <taxon>Actinomycetes</taxon>
        <taxon>Kitasatosporales</taxon>
        <taxon>Streptomycetaceae</taxon>
        <taxon>Streptomyces</taxon>
    </lineage>
</organism>
<sequence length="41" mass="4790">MRYDVVEELAEEVMGRLPDDRARREVMALVEVARMDPRGPM</sequence>
<dbReference type="RefSeq" id="WP_268240791.1">
    <property type="nucleotide sequence ID" value="NZ_BAABER010000049.1"/>
</dbReference>
<comment type="caution">
    <text evidence="1">The sequence shown here is derived from an EMBL/GenBank/DDBJ whole genome shotgun (WGS) entry which is preliminary data.</text>
</comment>
<evidence type="ECO:0000313" key="2">
    <source>
        <dbReference type="Proteomes" id="UP000625682"/>
    </source>
</evidence>
<gene>
    <name evidence="1" type="ORF">GCM10012282_76090</name>
</gene>
<reference evidence="1" key="2">
    <citation type="submission" date="2020-09" db="EMBL/GenBank/DDBJ databases">
        <authorList>
            <person name="Sun Q."/>
            <person name="Zhou Y."/>
        </authorList>
    </citation>
    <scope>NUCLEOTIDE SEQUENCE</scope>
    <source>
        <strain evidence="1">CGMCC 4.7272</strain>
    </source>
</reference>
<reference evidence="1" key="1">
    <citation type="journal article" date="2014" name="Int. J. Syst. Evol. Microbiol.">
        <title>Complete genome sequence of Corynebacterium casei LMG S-19264T (=DSM 44701T), isolated from a smear-ripened cheese.</title>
        <authorList>
            <consortium name="US DOE Joint Genome Institute (JGI-PGF)"/>
            <person name="Walter F."/>
            <person name="Albersmeier A."/>
            <person name="Kalinowski J."/>
            <person name="Ruckert C."/>
        </authorList>
    </citation>
    <scope>NUCLEOTIDE SEQUENCE</scope>
    <source>
        <strain evidence="1">CGMCC 4.7272</strain>
    </source>
</reference>
<proteinExistence type="predicted"/>
<evidence type="ECO:0000313" key="1">
    <source>
        <dbReference type="EMBL" id="GGJ67828.1"/>
    </source>
</evidence>
<dbReference type="EMBL" id="BMMU01000047">
    <property type="protein sequence ID" value="GGJ67828.1"/>
    <property type="molecule type" value="Genomic_DNA"/>
</dbReference>
<dbReference type="Proteomes" id="UP000625682">
    <property type="component" value="Unassembled WGS sequence"/>
</dbReference>
<dbReference type="AlphaFoldDB" id="A0A917P9R0"/>
<protein>
    <submittedName>
        <fullName evidence="1">Uncharacterized protein</fullName>
    </submittedName>
</protein>